<dbReference type="EMBL" id="BSPP01000005">
    <property type="protein sequence ID" value="GLS86631.1"/>
    <property type="molecule type" value="Genomic_DNA"/>
</dbReference>
<keyword evidence="2" id="KW-0812">Transmembrane</keyword>
<proteinExistence type="predicted"/>
<keyword evidence="3" id="KW-0472">Membrane</keyword>
<dbReference type="GO" id="GO:0016757">
    <property type="term" value="F:glycosyltransferase activity"/>
    <property type="evidence" value="ECO:0007669"/>
    <property type="project" value="TreeGrafter"/>
</dbReference>
<sequence length="344" mass="38801">MRITVLASMRNEGPFIVEWLCWYRMLGFTDAVVVTNNCTDHSPQLLDALQKAGLVHHLRHDIEPGKPITRAKLNAAANHKAVRRADWLMICDVDEFLVIHRGDGLIGDLLDLASDQPDYLGMSINWRVFGTSGRKTFEDRPVHRQFTSAHATTHRSSRFVKSIFRLPKYFSHLAEHTPRGFDYERAAQKRGATGGIWVNSAGQKLPHWVPLKTHLTLMPEPLVSHEVAQINHYMLRSNETFRLKRGTKSPVALGNRYRALYYRTADAGREMDISAFRYSARFDAVFEQVMAAPDVARLHALCCADHIRAIAEKAGKRAEDDPRFTAFMAQADALACGHQASSLA</sequence>
<comment type="caution">
    <text evidence="4">The sequence shown here is derived from an EMBL/GenBank/DDBJ whole genome shotgun (WGS) entry which is preliminary data.</text>
</comment>
<dbReference type="RefSeq" id="WP_284324849.1">
    <property type="nucleotide sequence ID" value="NZ_BSPP01000005.1"/>
</dbReference>
<evidence type="ECO:0000256" key="2">
    <source>
        <dbReference type="ARBA" id="ARBA00022692"/>
    </source>
</evidence>
<evidence type="ECO:0000313" key="5">
    <source>
        <dbReference type="Proteomes" id="UP001157355"/>
    </source>
</evidence>
<comment type="subcellular location">
    <subcellularLocation>
        <location evidence="1">Membrane</location>
        <topology evidence="1">Single-pass membrane protein</topology>
    </subcellularLocation>
</comment>
<organism evidence="4 5">
    <name type="scientific">Cypionkella aquatica</name>
    <dbReference type="NCBI Taxonomy" id="1756042"/>
    <lineage>
        <taxon>Bacteria</taxon>
        <taxon>Pseudomonadati</taxon>
        <taxon>Pseudomonadota</taxon>
        <taxon>Alphaproteobacteria</taxon>
        <taxon>Rhodobacterales</taxon>
        <taxon>Paracoccaceae</taxon>
        <taxon>Cypionkella</taxon>
    </lineage>
</organism>
<name>A0AA37X326_9RHOB</name>
<dbReference type="PANTHER" id="PTHR21461:SF69">
    <property type="entry name" value="GLYCOSYLTRANSFERASE FAMILY 92 PROTEIN"/>
    <property type="match status" value="1"/>
</dbReference>
<protein>
    <recommendedName>
        <fullName evidence="6">Glycosyl transferase family 2</fullName>
    </recommendedName>
</protein>
<dbReference type="Pfam" id="PF13704">
    <property type="entry name" value="Glyco_tranf_2_4"/>
    <property type="match status" value="1"/>
</dbReference>
<keyword evidence="3" id="KW-1133">Transmembrane helix</keyword>
<evidence type="ECO:0000256" key="3">
    <source>
        <dbReference type="ARBA" id="ARBA00022989"/>
    </source>
</evidence>
<reference evidence="4 5" key="1">
    <citation type="journal article" date="2014" name="Int. J. Syst. Evol. Microbiol.">
        <title>Complete genome sequence of Corynebacterium casei LMG S-19264T (=DSM 44701T), isolated from a smear-ripened cheese.</title>
        <authorList>
            <consortium name="US DOE Joint Genome Institute (JGI-PGF)"/>
            <person name="Walter F."/>
            <person name="Albersmeier A."/>
            <person name="Kalinowski J."/>
            <person name="Ruckert C."/>
        </authorList>
    </citation>
    <scope>NUCLEOTIDE SEQUENCE [LARGE SCALE GENOMIC DNA]</scope>
    <source>
        <strain evidence="4 5">NBRC 111766</strain>
    </source>
</reference>
<dbReference type="PANTHER" id="PTHR21461">
    <property type="entry name" value="GLYCOSYLTRANSFERASE FAMILY 92 PROTEIN"/>
    <property type="match status" value="1"/>
</dbReference>
<accession>A0AA37X326</accession>
<dbReference type="GO" id="GO:0016020">
    <property type="term" value="C:membrane"/>
    <property type="evidence" value="ECO:0007669"/>
    <property type="project" value="UniProtKB-SubCell"/>
</dbReference>
<dbReference type="SUPFAM" id="SSF53448">
    <property type="entry name" value="Nucleotide-diphospho-sugar transferases"/>
    <property type="match status" value="1"/>
</dbReference>
<evidence type="ECO:0000313" key="4">
    <source>
        <dbReference type="EMBL" id="GLS86631.1"/>
    </source>
</evidence>
<gene>
    <name evidence="4" type="ORF">GCM10010873_16050</name>
</gene>
<evidence type="ECO:0000256" key="1">
    <source>
        <dbReference type="ARBA" id="ARBA00004167"/>
    </source>
</evidence>
<dbReference type="InterPro" id="IPR029044">
    <property type="entry name" value="Nucleotide-diphossugar_trans"/>
</dbReference>
<dbReference type="GO" id="GO:0005737">
    <property type="term" value="C:cytoplasm"/>
    <property type="evidence" value="ECO:0007669"/>
    <property type="project" value="TreeGrafter"/>
</dbReference>
<dbReference type="Proteomes" id="UP001157355">
    <property type="component" value="Unassembled WGS sequence"/>
</dbReference>
<keyword evidence="5" id="KW-1185">Reference proteome</keyword>
<dbReference type="AlphaFoldDB" id="A0AA37X326"/>
<evidence type="ECO:0008006" key="6">
    <source>
        <dbReference type="Google" id="ProtNLM"/>
    </source>
</evidence>